<dbReference type="Pfam" id="PF02627">
    <property type="entry name" value="CMD"/>
    <property type="match status" value="1"/>
</dbReference>
<dbReference type="Gene3D" id="1.20.1290.10">
    <property type="entry name" value="AhpD-like"/>
    <property type="match status" value="1"/>
</dbReference>
<keyword evidence="2" id="KW-0456">Lyase</keyword>
<dbReference type="EMBL" id="JACHGN010000002">
    <property type="protein sequence ID" value="MBB5131337.1"/>
    <property type="molecule type" value="Genomic_DNA"/>
</dbReference>
<dbReference type="EC" id="4.1.1.44" evidence="2"/>
<dbReference type="PANTHER" id="PTHR34846">
    <property type="entry name" value="4-CARBOXYMUCONOLACTONE DECARBOXYLASE FAMILY PROTEIN (AFU_ORTHOLOGUE AFUA_6G11590)"/>
    <property type="match status" value="1"/>
</dbReference>
<evidence type="ECO:0000259" key="1">
    <source>
        <dbReference type="Pfam" id="PF02627"/>
    </source>
</evidence>
<dbReference type="GO" id="GO:0047575">
    <property type="term" value="F:4-carboxymuconolactone decarboxylase activity"/>
    <property type="evidence" value="ECO:0007669"/>
    <property type="project" value="UniProtKB-EC"/>
</dbReference>
<protein>
    <submittedName>
        <fullName evidence="2">4-carboxymuconolactone decarboxylase</fullName>
        <ecNumber evidence="2">4.1.1.44</ecNumber>
    </submittedName>
</protein>
<dbReference type="AlphaFoldDB" id="A0A840P271"/>
<feature type="domain" description="Carboxymuconolactone decarboxylase-like" evidence="1">
    <location>
        <begin position="55"/>
        <end position="137"/>
    </location>
</feature>
<dbReference type="GO" id="GO:0051920">
    <property type="term" value="F:peroxiredoxin activity"/>
    <property type="evidence" value="ECO:0007669"/>
    <property type="project" value="InterPro"/>
</dbReference>
<comment type="caution">
    <text evidence="2">The sequence shown here is derived from an EMBL/GenBank/DDBJ whole genome shotgun (WGS) entry which is preliminary data.</text>
</comment>
<dbReference type="InterPro" id="IPR029032">
    <property type="entry name" value="AhpD-like"/>
</dbReference>
<keyword evidence="3" id="KW-1185">Reference proteome</keyword>
<gene>
    <name evidence="2" type="ORF">HNP84_001043</name>
</gene>
<dbReference type="PANTHER" id="PTHR34846:SF11">
    <property type="entry name" value="4-CARBOXYMUCONOLACTONE DECARBOXYLASE FAMILY PROTEIN (AFU_ORTHOLOGUE AFUA_6G11590)"/>
    <property type="match status" value="1"/>
</dbReference>
<name>A0A840P271_9ACTN</name>
<reference evidence="2 3" key="1">
    <citation type="submission" date="2020-08" db="EMBL/GenBank/DDBJ databases">
        <title>Genomic Encyclopedia of Type Strains, Phase IV (KMG-IV): sequencing the most valuable type-strain genomes for metagenomic binning, comparative biology and taxonomic classification.</title>
        <authorList>
            <person name="Goeker M."/>
        </authorList>
    </citation>
    <scope>NUCLEOTIDE SEQUENCE [LARGE SCALE GENOMIC DNA]</scope>
    <source>
        <strain evidence="2 3">DSM 45615</strain>
    </source>
</reference>
<organism evidence="2 3">
    <name type="scientific">Thermocatellispora tengchongensis</name>
    <dbReference type="NCBI Taxonomy" id="1073253"/>
    <lineage>
        <taxon>Bacteria</taxon>
        <taxon>Bacillati</taxon>
        <taxon>Actinomycetota</taxon>
        <taxon>Actinomycetes</taxon>
        <taxon>Streptosporangiales</taxon>
        <taxon>Streptosporangiaceae</taxon>
        <taxon>Thermocatellispora</taxon>
    </lineage>
</organism>
<sequence>MTRLEPIPPAELDDEQRELYTAITTGPRARGAATFELVRPDGALRGPFNAFLLSPRLGDALQNLGAAIRYRTALPPRVREMAILTVAAHWDSPFEQSAHEHVGRACGVTEEEMAAIREGRVPDLADPYERACAHLARLMVADGDVDDESWDSWADQAGNITVFELSTLVGYYAMIALQMRVFRVH</sequence>
<evidence type="ECO:0000313" key="3">
    <source>
        <dbReference type="Proteomes" id="UP000578449"/>
    </source>
</evidence>
<dbReference type="SUPFAM" id="SSF69118">
    <property type="entry name" value="AhpD-like"/>
    <property type="match status" value="1"/>
</dbReference>
<evidence type="ECO:0000313" key="2">
    <source>
        <dbReference type="EMBL" id="MBB5131337.1"/>
    </source>
</evidence>
<dbReference type="InterPro" id="IPR003779">
    <property type="entry name" value="CMD-like"/>
</dbReference>
<dbReference type="RefSeq" id="WP_185048178.1">
    <property type="nucleotide sequence ID" value="NZ_BAABIX010000023.1"/>
</dbReference>
<dbReference type="Proteomes" id="UP000578449">
    <property type="component" value="Unassembled WGS sequence"/>
</dbReference>
<accession>A0A840P271</accession>
<proteinExistence type="predicted"/>